<accession>A0A2U1KY22</accession>
<dbReference type="PANTHER" id="PTHR24093">
    <property type="entry name" value="CATION TRANSPORTING ATPASE"/>
    <property type="match status" value="1"/>
</dbReference>
<keyword evidence="7" id="KW-1185">Reference proteome</keyword>
<dbReference type="InterPro" id="IPR023214">
    <property type="entry name" value="HAD_sf"/>
</dbReference>
<dbReference type="PRINTS" id="PR00120">
    <property type="entry name" value="HATPASE"/>
</dbReference>
<keyword evidence="4" id="KW-1133">Transmembrane helix</keyword>
<dbReference type="Pfam" id="PF00702">
    <property type="entry name" value="Hydrolase"/>
    <property type="match status" value="1"/>
</dbReference>
<evidence type="ECO:0000256" key="5">
    <source>
        <dbReference type="ARBA" id="ARBA00023136"/>
    </source>
</evidence>
<dbReference type="PANTHER" id="PTHR24093:SF434">
    <property type="entry name" value="CALCIUM-TRANSPORTING ATPASE 13, PLASMA MEMBRANE-TYPE-RELATED"/>
    <property type="match status" value="1"/>
</dbReference>
<keyword evidence="5" id="KW-0472">Membrane</keyword>
<dbReference type="Proteomes" id="UP000245207">
    <property type="component" value="Unassembled WGS sequence"/>
</dbReference>
<proteinExistence type="predicted"/>
<keyword evidence="2" id="KW-0812">Transmembrane</keyword>
<evidence type="ECO:0000256" key="2">
    <source>
        <dbReference type="ARBA" id="ARBA00022692"/>
    </source>
</evidence>
<dbReference type="GO" id="GO:0005886">
    <property type="term" value="C:plasma membrane"/>
    <property type="evidence" value="ECO:0007669"/>
    <property type="project" value="TreeGrafter"/>
</dbReference>
<dbReference type="InterPro" id="IPR023299">
    <property type="entry name" value="ATPase_P-typ_cyto_dom_N"/>
</dbReference>
<keyword evidence="3" id="KW-0460">Magnesium</keyword>
<dbReference type="AlphaFoldDB" id="A0A2U1KY22"/>
<dbReference type="FunFam" id="3.40.50.1000:FF:000193">
    <property type="entry name" value="Plasma membrane calcium-transporting ATPase 2"/>
    <property type="match status" value="1"/>
</dbReference>
<dbReference type="EMBL" id="PKPP01012925">
    <property type="protein sequence ID" value="PWA41665.1"/>
    <property type="molecule type" value="Genomic_DNA"/>
</dbReference>
<comment type="subcellular location">
    <subcellularLocation>
        <location evidence="1">Membrane</location>
    </subcellularLocation>
</comment>
<evidence type="ECO:0000256" key="1">
    <source>
        <dbReference type="ARBA" id="ARBA00004370"/>
    </source>
</evidence>
<dbReference type="Gene3D" id="3.40.50.1000">
    <property type="entry name" value="HAD superfamily/HAD-like"/>
    <property type="match status" value="1"/>
</dbReference>
<protein>
    <submittedName>
        <fullName evidence="6">Calcium-transporting P-type ATPase, subfamily IIB</fullName>
    </submittedName>
</protein>
<dbReference type="GO" id="GO:0005388">
    <property type="term" value="F:P-type calcium transporter activity"/>
    <property type="evidence" value="ECO:0007669"/>
    <property type="project" value="TreeGrafter"/>
</dbReference>
<dbReference type="InterPro" id="IPR001757">
    <property type="entry name" value="P_typ_ATPase"/>
</dbReference>
<evidence type="ECO:0000313" key="6">
    <source>
        <dbReference type="EMBL" id="PWA41665.1"/>
    </source>
</evidence>
<dbReference type="SUPFAM" id="SSF56784">
    <property type="entry name" value="HAD-like"/>
    <property type="match status" value="1"/>
</dbReference>
<dbReference type="OrthoDB" id="3352408at2759"/>
<name>A0A2U1KY22_ARTAN</name>
<dbReference type="PRINTS" id="PR00119">
    <property type="entry name" value="CATATPASE"/>
</dbReference>
<reference evidence="6 7" key="1">
    <citation type="journal article" date="2018" name="Mol. Plant">
        <title>The genome of Artemisia annua provides insight into the evolution of Asteraceae family and artemisinin biosynthesis.</title>
        <authorList>
            <person name="Shen Q."/>
            <person name="Zhang L."/>
            <person name="Liao Z."/>
            <person name="Wang S."/>
            <person name="Yan T."/>
            <person name="Shi P."/>
            <person name="Liu M."/>
            <person name="Fu X."/>
            <person name="Pan Q."/>
            <person name="Wang Y."/>
            <person name="Lv Z."/>
            <person name="Lu X."/>
            <person name="Zhang F."/>
            <person name="Jiang W."/>
            <person name="Ma Y."/>
            <person name="Chen M."/>
            <person name="Hao X."/>
            <person name="Li L."/>
            <person name="Tang Y."/>
            <person name="Lv G."/>
            <person name="Zhou Y."/>
            <person name="Sun X."/>
            <person name="Brodelius P.E."/>
            <person name="Rose J.K.C."/>
            <person name="Tang K."/>
        </authorList>
    </citation>
    <scope>NUCLEOTIDE SEQUENCE [LARGE SCALE GENOMIC DNA]</scope>
    <source>
        <strain evidence="7">cv. Huhao1</strain>
        <tissue evidence="6">Leaf</tissue>
    </source>
</reference>
<evidence type="ECO:0000256" key="4">
    <source>
        <dbReference type="ARBA" id="ARBA00022989"/>
    </source>
</evidence>
<dbReference type="Gene3D" id="3.40.1110.10">
    <property type="entry name" value="Calcium-transporting ATPase, cytoplasmic domain N"/>
    <property type="match status" value="1"/>
</dbReference>
<dbReference type="SUPFAM" id="SSF81660">
    <property type="entry name" value="Metal cation-transporting ATPase, ATP-binding domain N"/>
    <property type="match status" value="1"/>
</dbReference>
<dbReference type="NCBIfam" id="TIGR01494">
    <property type="entry name" value="ATPase_P-type"/>
    <property type="match status" value="1"/>
</dbReference>
<evidence type="ECO:0000313" key="7">
    <source>
        <dbReference type="Proteomes" id="UP000245207"/>
    </source>
</evidence>
<gene>
    <name evidence="6" type="ORF">CTI12_AA551970</name>
</gene>
<dbReference type="GO" id="GO:0005524">
    <property type="term" value="F:ATP binding"/>
    <property type="evidence" value="ECO:0007669"/>
    <property type="project" value="InterPro"/>
</dbReference>
<dbReference type="STRING" id="35608.A0A2U1KY22"/>
<dbReference type="GO" id="GO:0016887">
    <property type="term" value="F:ATP hydrolysis activity"/>
    <property type="evidence" value="ECO:0007669"/>
    <property type="project" value="InterPro"/>
</dbReference>
<sequence length="198" mass="21322">MAANSLRCIAFAHMQIPADGTNYKTLNEEGLTLLGIVGIKDPCRPGEKEAIDTCRSAGVGIKMITGDNIFTEKAIAAECGILTAGQHVSKEEVIEGEEFRNYTDEERMEKVESIKVMARSSPFDKLLMVQCLKKNGHVVAVTGDGTNDAPALKEADIGLSIGIQGTEVAKESSDIVILDDDFASVADIVNVIHENRSR</sequence>
<organism evidence="6 7">
    <name type="scientific">Artemisia annua</name>
    <name type="common">Sweet wormwood</name>
    <dbReference type="NCBI Taxonomy" id="35608"/>
    <lineage>
        <taxon>Eukaryota</taxon>
        <taxon>Viridiplantae</taxon>
        <taxon>Streptophyta</taxon>
        <taxon>Embryophyta</taxon>
        <taxon>Tracheophyta</taxon>
        <taxon>Spermatophyta</taxon>
        <taxon>Magnoliopsida</taxon>
        <taxon>eudicotyledons</taxon>
        <taxon>Gunneridae</taxon>
        <taxon>Pentapetalae</taxon>
        <taxon>asterids</taxon>
        <taxon>campanulids</taxon>
        <taxon>Asterales</taxon>
        <taxon>Asteraceae</taxon>
        <taxon>Asteroideae</taxon>
        <taxon>Anthemideae</taxon>
        <taxon>Artemisiinae</taxon>
        <taxon>Artemisia</taxon>
    </lineage>
</organism>
<dbReference type="InterPro" id="IPR036412">
    <property type="entry name" value="HAD-like_sf"/>
</dbReference>
<evidence type="ECO:0000256" key="3">
    <source>
        <dbReference type="ARBA" id="ARBA00022842"/>
    </source>
</evidence>
<comment type="caution">
    <text evidence="6">The sequence shown here is derived from an EMBL/GenBank/DDBJ whole genome shotgun (WGS) entry which is preliminary data.</text>
</comment>